<name>A0A1S2N323_9BURK</name>
<dbReference type="Proteomes" id="UP000180246">
    <property type="component" value="Unassembled WGS sequence"/>
</dbReference>
<proteinExistence type="predicted"/>
<dbReference type="SUPFAM" id="SSF101801">
    <property type="entry name" value="Surface presentation of antigens (SPOA)"/>
    <property type="match status" value="1"/>
</dbReference>
<dbReference type="AlphaFoldDB" id="A0A1S2N323"/>
<dbReference type="EMBL" id="JRYB01000001">
    <property type="protein sequence ID" value="OIJ39486.1"/>
    <property type="molecule type" value="Genomic_DNA"/>
</dbReference>
<accession>A0A1S2N323</accession>
<dbReference type="RefSeq" id="WP_071360140.1">
    <property type="nucleotide sequence ID" value="NZ_JRYB01000001.1"/>
</dbReference>
<organism evidence="2 3">
    <name type="scientific">Massilia timonae</name>
    <dbReference type="NCBI Taxonomy" id="47229"/>
    <lineage>
        <taxon>Bacteria</taxon>
        <taxon>Pseudomonadati</taxon>
        <taxon>Pseudomonadota</taxon>
        <taxon>Betaproteobacteria</taxon>
        <taxon>Burkholderiales</taxon>
        <taxon>Oxalobacteraceae</taxon>
        <taxon>Telluria group</taxon>
        <taxon>Massilia</taxon>
    </lineage>
</organism>
<evidence type="ECO:0000313" key="2">
    <source>
        <dbReference type="EMBL" id="OIJ39486.1"/>
    </source>
</evidence>
<gene>
    <name evidence="2" type="ORF">LO55_260</name>
</gene>
<evidence type="ECO:0000259" key="1">
    <source>
        <dbReference type="Pfam" id="PF01052"/>
    </source>
</evidence>
<dbReference type="Pfam" id="PF01052">
    <property type="entry name" value="FliMN_C"/>
    <property type="match status" value="1"/>
</dbReference>
<protein>
    <submittedName>
        <fullName evidence="2">Surface presentation of antigens family protein</fullName>
    </submittedName>
</protein>
<feature type="domain" description="Flagellar motor switch protein FliN-like C-terminal" evidence="1">
    <location>
        <begin position="246"/>
        <end position="304"/>
    </location>
</feature>
<dbReference type="InterPro" id="IPR036429">
    <property type="entry name" value="SpoA-like_sf"/>
</dbReference>
<sequence length="311" mass="33269">MSINQPDRARDFQVLDPCLLGRPVHLLPAFAARLAEALGTAMASPGGRRYWGAFRLESLAFERAPDDRALRWLGVNGPYGLAAVAFERSLLLDLLEGRYARRTQGPLQGPNIAPQRDPGLERVTATEERLAATLAQQVTRLLDEQVGQGLAAAGTSAPALAPQLAKGGASIVPAGAPGKSGWVVRAVLRAQYGRRDTDDPSLAAPEGRLWISLDHGLMAHVLQGLMADRNGMRGAARMAREPLASHLRVKLEGRLVSKEVTLATLFGLKVGDVIPVSVGRADVLLDDSRLFTAAVAEHKGKLCLTSFEDAE</sequence>
<reference evidence="2 3" key="1">
    <citation type="submission" date="2014-10" db="EMBL/GenBank/DDBJ databases">
        <authorList>
            <person name="Seo M.-J."/>
            <person name="Seok Y.J."/>
            <person name="Cha I.-T."/>
        </authorList>
    </citation>
    <scope>NUCLEOTIDE SEQUENCE [LARGE SCALE GENOMIC DNA]</scope>
    <source>
        <strain evidence="2 3">NEU</strain>
    </source>
</reference>
<evidence type="ECO:0000313" key="3">
    <source>
        <dbReference type="Proteomes" id="UP000180246"/>
    </source>
</evidence>
<comment type="caution">
    <text evidence="2">The sequence shown here is derived from an EMBL/GenBank/DDBJ whole genome shotgun (WGS) entry which is preliminary data.</text>
</comment>
<dbReference type="InterPro" id="IPR001543">
    <property type="entry name" value="FliN-like_C"/>
</dbReference>